<dbReference type="PANTHER" id="PTHR43014">
    <property type="entry name" value="MERCURIC REDUCTASE"/>
    <property type="match status" value="1"/>
</dbReference>
<keyword evidence="10" id="KW-1185">Reference proteome</keyword>
<sequence length="465" mass="51025">MREIEVDVAVIGAGSAGLRAYRNARQHADQVVLIEGGEYGTTCARVGCMPSKLLIAAAESAHHARGADKFGIRVSDVQVDGRAVMERVRTERDRFVGKATAMTRKIPEEDRLHGHARFEDRNTLRVGDDLRVRARSVVIATGSRPNVLPLFEGLGDRLVVNDDVFDWQVLPESVVVFGPGIIGLELGQALARLGVRIRMFGLGGFVGPLTDPDVKAMAEQHFQSEFPLDADARVESVARDGDAVVVRFQDADGEVREERFEYLLAATGRRPNVDQLAIENADLPMDDKGMPVYDRYTMQCSDTSVFIAGDANNYLPLLHEAADEGVIAGRNAARFPDVAPGHRHCPLSIVFTDPQIAMVGYARGELEEGSYAVGELDFSAQARARVMGEDHGLMRVYGSYADGRFLGAEIFGPRAEHMGHLLAWCQEQGMTVAEMIDKPYYHPVLEEGLRNALQQLQQALQEGRG</sequence>
<feature type="active site" description="Proton acceptor" evidence="4">
    <location>
        <position position="442"/>
    </location>
</feature>
<protein>
    <submittedName>
        <fullName evidence="9">Dihydrolipoamide dehydrogenase</fullName>
    </submittedName>
</protein>
<evidence type="ECO:0000259" key="8">
    <source>
        <dbReference type="Pfam" id="PF07992"/>
    </source>
</evidence>
<dbReference type="SUPFAM" id="SSF51905">
    <property type="entry name" value="FAD/NAD(P)-binding domain"/>
    <property type="match status" value="1"/>
</dbReference>
<evidence type="ECO:0000256" key="6">
    <source>
        <dbReference type="PIRSR" id="PIRSR000350-4"/>
    </source>
</evidence>
<evidence type="ECO:0000313" key="9">
    <source>
        <dbReference type="EMBL" id="RLK50149.1"/>
    </source>
</evidence>
<keyword evidence="5" id="KW-0520">NAD</keyword>
<feature type="domain" description="Pyridine nucleotide-disulphide oxidoreductase dimerisation" evidence="7">
    <location>
        <begin position="348"/>
        <end position="452"/>
    </location>
</feature>
<gene>
    <name evidence="9" type="ORF">DFR31_0038</name>
</gene>
<dbReference type="PIRSF" id="PIRSF000350">
    <property type="entry name" value="Mercury_reductase_MerA"/>
    <property type="match status" value="1"/>
</dbReference>
<evidence type="ECO:0000313" key="10">
    <source>
        <dbReference type="Proteomes" id="UP000275461"/>
    </source>
</evidence>
<evidence type="ECO:0000256" key="2">
    <source>
        <dbReference type="ARBA" id="ARBA00022630"/>
    </source>
</evidence>
<dbReference type="Pfam" id="PF07992">
    <property type="entry name" value="Pyr_redox_2"/>
    <property type="match status" value="1"/>
</dbReference>
<reference evidence="9 10" key="1">
    <citation type="submission" date="2018-10" db="EMBL/GenBank/DDBJ databases">
        <title>Genomic Encyclopedia of Type Strains, Phase IV (KMG-IV): sequencing the most valuable type-strain genomes for metagenomic binning, comparative biology and taxonomic classification.</title>
        <authorList>
            <person name="Goeker M."/>
        </authorList>
    </citation>
    <scope>NUCLEOTIDE SEQUENCE [LARGE SCALE GENOMIC DNA]</scope>
    <source>
        <strain evidence="9 10">DSM 12769</strain>
    </source>
</reference>
<evidence type="ECO:0000256" key="4">
    <source>
        <dbReference type="PIRSR" id="PIRSR000350-2"/>
    </source>
</evidence>
<dbReference type="Proteomes" id="UP000275461">
    <property type="component" value="Unassembled WGS sequence"/>
</dbReference>
<dbReference type="Pfam" id="PF02852">
    <property type="entry name" value="Pyr_redox_dim"/>
    <property type="match status" value="1"/>
</dbReference>
<accession>A0A498C590</accession>
<evidence type="ECO:0000259" key="7">
    <source>
        <dbReference type="Pfam" id="PF02852"/>
    </source>
</evidence>
<dbReference type="InterPro" id="IPR023753">
    <property type="entry name" value="FAD/NAD-binding_dom"/>
</dbReference>
<dbReference type="PRINTS" id="PR00368">
    <property type="entry name" value="FADPNR"/>
</dbReference>
<proteinExistence type="inferred from homology"/>
<dbReference type="InterPro" id="IPR001100">
    <property type="entry name" value="Pyr_nuc-diS_OxRdtase"/>
</dbReference>
<name>A0A498C590_9GAMM</name>
<feature type="disulfide bond" description="Redox-active" evidence="6">
    <location>
        <begin position="43"/>
        <end position="48"/>
    </location>
</feature>
<dbReference type="GO" id="GO:0050660">
    <property type="term" value="F:flavin adenine dinucleotide binding"/>
    <property type="evidence" value="ECO:0007669"/>
    <property type="project" value="TreeGrafter"/>
</dbReference>
<dbReference type="InterPro" id="IPR036188">
    <property type="entry name" value="FAD/NAD-bd_sf"/>
</dbReference>
<comment type="similarity">
    <text evidence="1">Belongs to the class-I pyridine nucleotide-disulfide oxidoreductase family.</text>
</comment>
<dbReference type="Gene3D" id="3.30.390.30">
    <property type="match status" value="1"/>
</dbReference>
<keyword evidence="3 5" id="KW-0274">FAD</keyword>
<comment type="cofactor">
    <cofactor evidence="5">
        <name>FAD</name>
        <dbReference type="ChEBI" id="CHEBI:57692"/>
    </cofactor>
    <text evidence="5">Binds 1 FAD per subunit.</text>
</comment>
<keyword evidence="5" id="KW-0547">Nucleotide-binding</keyword>
<dbReference type="InterPro" id="IPR004099">
    <property type="entry name" value="Pyr_nucl-diS_OxRdtase_dimer"/>
</dbReference>
<comment type="caution">
    <text evidence="9">The sequence shown here is derived from an EMBL/GenBank/DDBJ whole genome shotgun (WGS) entry which is preliminary data.</text>
</comment>
<dbReference type="OrthoDB" id="9800167at2"/>
<dbReference type="PRINTS" id="PR00411">
    <property type="entry name" value="PNDRDTASEI"/>
</dbReference>
<evidence type="ECO:0000256" key="5">
    <source>
        <dbReference type="PIRSR" id="PIRSR000350-3"/>
    </source>
</evidence>
<feature type="binding site" evidence="5">
    <location>
        <position position="310"/>
    </location>
    <ligand>
        <name>FAD</name>
        <dbReference type="ChEBI" id="CHEBI:57692"/>
    </ligand>
</feature>
<feature type="binding site" evidence="5">
    <location>
        <position position="268"/>
    </location>
    <ligand>
        <name>NAD(+)</name>
        <dbReference type="ChEBI" id="CHEBI:57540"/>
    </ligand>
</feature>
<dbReference type="AlphaFoldDB" id="A0A498C590"/>
<feature type="binding site" evidence="5">
    <location>
        <position position="52"/>
    </location>
    <ligand>
        <name>FAD</name>
        <dbReference type="ChEBI" id="CHEBI:57692"/>
    </ligand>
</feature>
<dbReference type="RefSeq" id="WP_121440658.1">
    <property type="nucleotide sequence ID" value="NZ_RCDA01000001.1"/>
</dbReference>
<feature type="binding site" evidence="5">
    <location>
        <begin position="141"/>
        <end position="143"/>
    </location>
    <ligand>
        <name>FAD</name>
        <dbReference type="ChEBI" id="CHEBI:57692"/>
    </ligand>
</feature>
<dbReference type="SUPFAM" id="SSF55424">
    <property type="entry name" value="FAD/NAD-linked reductases, dimerisation (C-terminal) domain"/>
    <property type="match status" value="1"/>
</dbReference>
<feature type="domain" description="FAD/NAD(P)-binding" evidence="8">
    <location>
        <begin position="7"/>
        <end position="325"/>
    </location>
</feature>
<dbReference type="EMBL" id="RCDA01000001">
    <property type="protein sequence ID" value="RLK50149.1"/>
    <property type="molecule type" value="Genomic_DNA"/>
</dbReference>
<dbReference type="GO" id="GO:0003955">
    <property type="term" value="F:NAD(P)H dehydrogenase (quinone) activity"/>
    <property type="evidence" value="ECO:0007669"/>
    <property type="project" value="TreeGrafter"/>
</dbReference>
<keyword evidence="2" id="KW-0285">Flavoprotein</keyword>
<dbReference type="Gene3D" id="3.50.50.60">
    <property type="entry name" value="FAD/NAD(P)-binding domain"/>
    <property type="match status" value="2"/>
</dbReference>
<evidence type="ECO:0000256" key="1">
    <source>
        <dbReference type="ARBA" id="ARBA00007532"/>
    </source>
</evidence>
<dbReference type="PANTHER" id="PTHR43014:SF4">
    <property type="entry name" value="PYRIDINE NUCLEOTIDE-DISULFIDE OXIDOREDUCTASE RCLA-RELATED"/>
    <property type="match status" value="1"/>
</dbReference>
<dbReference type="NCBIfam" id="NF004939">
    <property type="entry name" value="PRK06292.1-1"/>
    <property type="match status" value="1"/>
</dbReference>
<feature type="binding site" evidence="5">
    <location>
        <begin position="178"/>
        <end position="185"/>
    </location>
    <ligand>
        <name>NAD(+)</name>
        <dbReference type="ChEBI" id="CHEBI:57540"/>
    </ligand>
</feature>
<dbReference type="InterPro" id="IPR016156">
    <property type="entry name" value="FAD/NAD-linked_Rdtase_dimer_sf"/>
</dbReference>
<organism evidence="9 10">
    <name type="scientific">Alkalispirillum mobile</name>
    <dbReference type="NCBI Taxonomy" id="85925"/>
    <lineage>
        <taxon>Bacteria</taxon>
        <taxon>Pseudomonadati</taxon>
        <taxon>Pseudomonadota</taxon>
        <taxon>Gammaproteobacteria</taxon>
        <taxon>Chromatiales</taxon>
        <taxon>Ectothiorhodospiraceae</taxon>
        <taxon>Alkalispirillum</taxon>
    </lineage>
</organism>
<evidence type="ECO:0000256" key="3">
    <source>
        <dbReference type="ARBA" id="ARBA00022827"/>
    </source>
</evidence>